<dbReference type="Proteomes" id="UP000320858">
    <property type="component" value="Unassembled WGS sequence"/>
</dbReference>
<dbReference type="Gene3D" id="3.40.50.300">
    <property type="entry name" value="P-loop containing nucleotide triphosphate hydrolases"/>
    <property type="match status" value="1"/>
</dbReference>
<evidence type="ECO:0000256" key="8">
    <source>
        <dbReference type="ARBA" id="ARBA00023004"/>
    </source>
</evidence>
<evidence type="ECO:0000256" key="1">
    <source>
        <dbReference type="ARBA" id="ARBA00004202"/>
    </source>
</evidence>
<feature type="domain" description="ABC transporter" evidence="11">
    <location>
        <begin position="10"/>
        <end position="246"/>
    </location>
</feature>
<dbReference type="SMART" id="SM00382">
    <property type="entry name" value="AAA"/>
    <property type="match status" value="1"/>
</dbReference>
<dbReference type="PROSITE" id="PS50893">
    <property type="entry name" value="ABC_TRANSPORTER_2"/>
    <property type="match status" value="1"/>
</dbReference>
<dbReference type="GO" id="GO:0016887">
    <property type="term" value="F:ATP hydrolysis activity"/>
    <property type="evidence" value="ECO:0007669"/>
    <property type="project" value="InterPro"/>
</dbReference>
<dbReference type="InterPro" id="IPR003593">
    <property type="entry name" value="AAA+_ATPase"/>
</dbReference>
<dbReference type="RefSeq" id="WP_112286180.1">
    <property type="nucleotide sequence ID" value="NZ_SGOB01000008.1"/>
</dbReference>
<evidence type="ECO:0000256" key="4">
    <source>
        <dbReference type="ARBA" id="ARBA00022475"/>
    </source>
</evidence>
<evidence type="ECO:0000256" key="7">
    <source>
        <dbReference type="ARBA" id="ARBA00022840"/>
    </source>
</evidence>
<evidence type="ECO:0000259" key="11">
    <source>
        <dbReference type="PROSITE" id="PS50893"/>
    </source>
</evidence>
<dbReference type="InterPro" id="IPR027417">
    <property type="entry name" value="P-loop_NTPase"/>
</dbReference>
<dbReference type="Pfam" id="PF00005">
    <property type="entry name" value="ABC_tran"/>
    <property type="match status" value="1"/>
</dbReference>
<protein>
    <submittedName>
        <fullName evidence="12">ABC transporter ATP-binding protein</fullName>
    </submittedName>
</protein>
<keyword evidence="10" id="KW-0472">Membrane</keyword>
<dbReference type="InterPro" id="IPR051535">
    <property type="entry name" value="Siderophore_ABC-ATPase"/>
</dbReference>
<keyword evidence="6" id="KW-0547">Nucleotide-binding</keyword>
<dbReference type="GO" id="GO:0005524">
    <property type="term" value="F:ATP binding"/>
    <property type="evidence" value="ECO:0007669"/>
    <property type="project" value="UniProtKB-KW"/>
</dbReference>
<evidence type="ECO:0000256" key="9">
    <source>
        <dbReference type="ARBA" id="ARBA00023065"/>
    </source>
</evidence>
<keyword evidence="8" id="KW-0408">Iron</keyword>
<sequence length="274" mass="29940">MNNRSCNPVLDATDLHASYGHIPVLQGLSARFQTSRVTALVGPNGCGKSTLLKTIMGFVPLSSGRIRLGDRLIGAIGRRELARRISYLPQECHCPDYMTLGELIELAGYARYGLGGGPSERDRALFAEALKTVGLEDKARAQVNTLSGGQRQRAFIAMVLAQDTEVILMDEPVNHLDMKYQYAVLSLVRELTDRHGKTVIVVLHDLNLASTFADDVIMLKAGRVLASGPVANTVTSANVADVFDLEADIFSRQGRLICVPRLERQERQEQAIPA</sequence>
<dbReference type="CDD" id="cd03214">
    <property type="entry name" value="ABC_Iron-Siderophores_B12_Hemin"/>
    <property type="match status" value="1"/>
</dbReference>
<evidence type="ECO:0000256" key="6">
    <source>
        <dbReference type="ARBA" id="ARBA00022741"/>
    </source>
</evidence>
<evidence type="ECO:0000256" key="5">
    <source>
        <dbReference type="ARBA" id="ARBA00022496"/>
    </source>
</evidence>
<keyword evidence="5" id="KW-0410">Iron transport</keyword>
<proteinExistence type="inferred from homology"/>
<comment type="caution">
    <text evidence="12">The sequence shown here is derived from an EMBL/GenBank/DDBJ whole genome shotgun (WGS) entry which is preliminary data.</text>
</comment>
<comment type="similarity">
    <text evidence="2">Belongs to the ABC transporter superfamily.</text>
</comment>
<dbReference type="GO" id="GO:0006826">
    <property type="term" value="P:iron ion transport"/>
    <property type="evidence" value="ECO:0007669"/>
    <property type="project" value="UniProtKB-KW"/>
</dbReference>
<dbReference type="SUPFAM" id="SSF52540">
    <property type="entry name" value="P-loop containing nucleoside triphosphate hydrolases"/>
    <property type="match status" value="1"/>
</dbReference>
<keyword evidence="3" id="KW-0813">Transport</keyword>
<dbReference type="PANTHER" id="PTHR42771">
    <property type="entry name" value="IRON(3+)-HYDROXAMATE IMPORT ATP-BINDING PROTEIN FHUC"/>
    <property type="match status" value="1"/>
</dbReference>
<dbReference type="AlphaFoldDB" id="A0AA94V902"/>
<organism evidence="12 13">
    <name type="scientific">Rhizobium rhizogenes</name>
    <name type="common">Agrobacterium rhizogenes</name>
    <dbReference type="NCBI Taxonomy" id="359"/>
    <lineage>
        <taxon>Bacteria</taxon>
        <taxon>Pseudomonadati</taxon>
        <taxon>Pseudomonadota</taxon>
        <taxon>Alphaproteobacteria</taxon>
        <taxon>Hyphomicrobiales</taxon>
        <taxon>Rhizobiaceae</taxon>
        <taxon>Rhizobium/Agrobacterium group</taxon>
        <taxon>Rhizobium</taxon>
    </lineage>
</organism>
<dbReference type="GO" id="GO:0005886">
    <property type="term" value="C:plasma membrane"/>
    <property type="evidence" value="ECO:0007669"/>
    <property type="project" value="UniProtKB-SubCell"/>
</dbReference>
<keyword evidence="4" id="KW-1003">Cell membrane</keyword>
<keyword evidence="7 12" id="KW-0067">ATP-binding</keyword>
<dbReference type="EMBL" id="SGOB01000008">
    <property type="protein sequence ID" value="TRA84854.1"/>
    <property type="molecule type" value="Genomic_DNA"/>
</dbReference>
<gene>
    <name evidence="12" type="ORF">EXN24_24240</name>
</gene>
<dbReference type="InterPro" id="IPR017871">
    <property type="entry name" value="ABC_transporter-like_CS"/>
</dbReference>
<name>A0AA94V902_RHIRH</name>
<dbReference type="PROSITE" id="PS00211">
    <property type="entry name" value="ABC_TRANSPORTER_1"/>
    <property type="match status" value="1"/>
</dbReference>
<keyword evidence="9" id="KW-0406">Ion transport</keyword>
<evidence type="ECO:0000313" key="12">
    <source>
        <dbReference type="EMBL" id="TRA84854.1"/>
    </source>
</evidence>
<comment type="subcellular location">
    <subcellularLocation>
        <location evidence="1">Cell membrane</location>
        <topology evidence="1">Peripheral membrane protein</topology>
    </subcellularLocation>
</comment>
<evidence type="ECO:0000256" key="2">
    <source>
        <dbReference type="ARBA" id="ARBA00005417"/>
    </source>
</evidence>
<dbReference type="InterPro" id="IPR003439">
    <property type="entry name" value="ABC_transporter-like_ATP-bd"/>
</dbReference>
<evidence type="ECO:0000256" key="3">
    <source>
        <dbReference type="ARBA" id="ARBA00022448"/>
    </source>
</evidence>
<accession>A0AA94V902</accession>
<dbReference type="PANTHER" id="PTHR42771:SF2">
    <property type="entry name" value="IRON(3+)-HYDROXAMATE IMPORT ATP-BINDING PROTEIN FHUC"/>
    <property type="match status" value="1"/>
</dbReference>
<evidence type="ECO:0000313" key="13">
    <source>
        <dbReference type="Proteomes" id="UP000320858"/>
    </source>
</evidence>
<reference evidence="12 13" key="1">
    <citation type="journal article" date="2019" name="Appl. Microbiol. Biotechnol.">
        <title>Differential efficiency of wild type rhizogenic strains for rol gene transformation of plants.</title>
        <authorList>
            <person name="Desmet S."/>
            <person name="De Keyser E."/>
            <person name="Van Vaerenbergh J."/>
            <person name="Baeyen S."/>
            <person name="Van Huylenbroeck J."/>
            <person name="Geelen D."/>
            <person name="Dhooghe E."/>
        </authorList>
    </citation>
    <scope>NUCLEOTIDE SEQUENCE [LARGE SCALE GENOMIC DNA]</scope>
    <source>
        <strain evidence="12 13">B 4.1</strain>
    </source>
</reference>
<evidence type="ECO:0000256" key="10">
    <source>
        <dbReference type="ARBA" id="ARBA00023136"/>
    </source>
</evidence>
<dbReference type="FunFam" id="3.40.50.300:FF:000134">
    <property type="entry name" value="Iron-enterobactin ABC transporter ATP-binding protein"/>
    <property type="match status" value="1"/>
</dbReference>